<accession>G0UA01</accession>
<evidence type="ECO:0000313" key="2">
    <source>
        <dbReference type="EMBL" id="CCC52632.1"/>
    </source>
</evidence>
<protein>
    <submittedName>
        <fullName evidence="2">Uncharacterized protein</fullName>
    </submittedName>
</protein>
<gene>
    <name evidence="2" type="ORF">TVY486_1101170</name>
</gene>
<evidence type="ECO:0000256" key="1">
    <source>
        <dbReference type="SAM" id="MobiDB-lite"/>
    </source>
</evidence>
<dbReference type="OMA" id="MGMVEQY"/>
<dbReference type="AlphaFoldDB" id="G0UA01"/>
<organism evidence="2">
    <name type="scientific">Trypanosoma vivax (strain Y486)</name>
    <dbReference type="NCBI Taxonomy" id="1055687"/>
    <lineage>
        <taxon>Eukaryota</taxon>
        <taxon>Discoba</taxon>
        <taxon>Euglenozoa</taxon>
        <taxon>Kinetoplastea</taxon>
        <taxon>Metakinetoplastina</taxon>
        <taxon>Trypanosomatida</taxon>
        <taxon>Trypanosomatidae</taxon>
        <taxon>Trypanosoma</taxon>
        <taxon>Duttonella</taxon>
    </lineage>
</organism>
<name>G0UA01_TRYVY</name>
<proteinExistence type="predicted"/>
<sequence length="871" mass="98028">MLRLRFSAVTPPAPEPRARLYYSATVALRQLQARDRIISGAHGAGIINHQSMAHPTNSPALRSVTPSPPPADLLRTKVHEGTGTSETDPYIRMLPNQESKKPESSVLQTSSTLAPTVDELCELGRRWGTMGYWYGDTHPRLSAYLKQLLVPDVPPLSPTAESLLALFEASVVPKLASDEEDRHRLLSIWKKTVQQVNLLVEQHVFNRAQFETELSCCCEEALQRMGDLALKSGEGPLAVEALRRQALLRRNNYIEKQLIDVTANASYLGYGDAAWQVFFAAVAKNKALLLGDESPEAIRFAWEAVMHGDIVRLPEVTGAVALYLMLVCINESRTLVGENLRTQSANLDEGVRASDKRLRQSPLLLLHPSVKRRFVVKVLTTMLQTVTSNQFSKALSGRGLFDLSREVALCEAMNSCHKQLETDVVDAVDRFESKNEVKTLLSSLMGSADIAVRAKVASIFGIAGNAPVNWDAVMQNVDWISNWRKLATLLLSDATVLVAIQKHVKNAIGAKGVSKHLFSDDYAEQLQSIINVREERERSKKQKIAYIVQELSSFQHVDAACDILRQINVDLTELDRAAAEMHAKGIVQRPKVEEKLLISALEAVAKRHPNWVQAGVFQPTLRCPADALRWLMHMFIRLTYVPQAGAAAIARLSRRRIGPVGTEHYQHNIPAEVGFVEQYDNLQYKRYDWQGWYQRMVDVHNRNVSLRCRISDLRRLDAKGEPFVDMQTERRLRILAQDRVGMGVLKLDADKYEDQSDNLTFGTTKLSELLADARKARLGEEYWPSVELKVRRPSGQSKAYYSLIDYDRIEKCSKELYEKYRDAKKRSLFVTPMDMWLEVGGVQVRRSAESADEDGYTLQTLQNVSNNSDTE</sequence>
<reference evidence="2" key="1">
    <citation type="journal article" date="2012" name="Proc. Natl. Acad. Sci. U.S.A.">
        <title>Antigenic diversity is generated by distinct evolutionary mechanisms in African trypanosome species.</title>
        <authorList>
            <person name="Jackson A.P."/>
            <person name="Berry A."/>
            <person name="Aslett M."/>
            <person name="Allison H.C."/>
            <person name="Burton P."/>
            <person name="Vavrova-Anderson J."/>
            <person name="Brown R."/>
            <person name="Browne H."/>
            <person name="Corton N."/>
            <person name="Hauser H."/>
            <person name="Gamble J."/>
            <person name="Gilderthorp R."/>
            <person name="Marcello L."/>
            <person name="McQuillan J."/>
            <person name="Otto T.D."/>
            <person name="Quail M.A."/>
            <person name="Sanders M.J."/>
            <person name="van Tonder A."/>
            <person name="Ginger M.L."/>
            <person name="Field M.C."/>
            <person name="Barry J.D."/>
            <person name="Hertz-Fowler C."/>
            <person name="Berriman M."/>
        </authorList>
    </citation>
    <scope>NUCLEOTIDE SEQUENCE</scope>
    <source>
        <strain evidence="2">Y486</strain>
    </source>
</reference>
<feature type="region of interest" description="Disordered" evidence="1">
    <location>
        <begin position="80"/>
        <end position="111"/>
    </location>
</feature>
<dbReference type="VEuPathDB" id="TriTrypDB:TvY486_1101170"/>
<dbReference type="EMBL" id="HE573027">
    <property type="protein sequence ID" value="CCC52632.1"/>
    <property type="molecule type" value="Genomic_DNA"/>
</dbReference>